<name>A0AAD7MGN8_9AGAR</name>
<feature type="transmembrane region" description="Helical" evidence="1">
    <location>
        <begin position="69"/>
        <end position="93"/>
    </location>
</feature>
<feature type="transmembrane region" description="Helical" evidence="1">
    <location>
        <begin position="138"/>
        <end position="157"/>
    </location>
</feature>
<keyword evidence="1" id="KW-0472">Membrane</keyword>
<feature type="transmembrane region" description="Helical" evidence="1">
    <location>
        <begin position="105"/>
        <end position="126"/>
    </location>
</feature>
<dbReference type="EMBL" id="JARJLG010000329">
    <property type="protein sequence ID" value="KAJ7716662.1"/>
    <property type="molecule type" value="Genomic_DNA"/>
</dbReference>
<organism evidence="3 4">
    <name type="scientific">Mycena maculata</name>
    <dbReference type="NCBI Taxonomy" id="230809"/>
    <lineage>
        <taxon>Eukaryota</taxon>
        <taxon>Fungi</taxon>
        <taxon>Dikarya</taxon>
        <taxon>Basidiomycota</taxon>
        <taxon>Agaricomycotina</taxon>
        <taxon>Agaricomycetes</taxon>
        <taxon>Agaricomycetidae</taxon>
        <taxon>Agaricales</taxon>
        <taxon>Marasmiineae</taxon>
        <taxon>Mycenaceae</taxon>
        <taxon>Mycena</taxon>
    </lineage>
</organism>
<dbReference type="Proteomes" id="UP001215280">
    <property type="component" value="Unassembled WGS sequence"/>
</dbReference>
<gene>
    <name evidence="3" type="ORF">DFH07DRAFT_862037</name>
</gene>
<dbReference type="Pfam" id="PF20151">
    <property type="entry name" value="DUF6533"/>
    <property type="match status" value="1"/>
</dbReference>
<keyword evidence="1" id="KW-1133">Transmembrane helix</keyword>
<keyword evidence="1" id="KW-0812">Transmembrane</keyword>
<protein>
    <recommendedName>
        <fullName evidence="2">DUF6533 domain-containing protein</fullName>
    </recommendedName>
</protein>
<keyword evidence="4" id="KW-1185">Reference proteome</keyword>
<evidence type="ECO:0000313" key="3">
    <source>
        <dbReference type="EMBL" id="KAJ7716662.1"/>
    </source>
</evidence>
<feature type="transmembrane region" description="Helical" evidence="1">
    <location>
        <begin position="163"/>
        <end position="182"/>
    </location>
</feature>
<feature type="domain" description="DUF6533" evidence="2">
    <location>
        <begin position="13"/>
        <end position="54"/>
    </location>
</feature>
<evidence type="ECO:0000259" key="2">
    <source>
        <dbReference type="Pfam" id="PF20151"/>
    </source>
</evidence>
<proteinExistence type="predicted"/>
<dbReference type="AlphaFoldDB" id="A0AAD7MGN8"/>
<comment type="caution">
    <text evidence="3">The sequence shown here is derived from an EMBL/GenBank/DDBJ whole genome shotgun (WGS) entry which is preliminary data.</text>
</comment>
<accession>A0AAD7MGN8</accession>
<reference evidence="3" key="1">
    <citation type="submission" date="2023-03" db="EMBL/GenBank/DDBJ databases">
        <title>Massive genome expansion in bonnet fungi (Mycena s.s.) driven by repeated elements and novel gene families across ecological guilds.</title>
        <authorList>
            <consortium name="Lawrence Berkeley National Laboratory"/>
            <person name="Harder C.B."/>
            <person name="Miyauchi S."/>
            <person name="Viragh M."/>
            <person name="Kuo A."/>
            <person name="Thoen E."/>
            <person name="Andreopoulos B."/>
            <person name="Lu D."/>
            <person name="Skrede I."/>
            <person name="Drula E."/>
            <person name="Henrissat B."/>
            <person name="Morin E."/>
            <person name="Kohler A."/>
            <person name="Barry K."/>
            <person name="LaButti K."/>
            <person name="Morin E."/>
            <person name="Salamov A."/>
            <person name="Lipzen A."/>
            <person name="Mereny Z."/>
            <person name="Hegedus B."/>
            <person name="Baldrian P."/>
            <person name="Stursova M."/>
            <person name="Weitz H."/>
            <person name="Taylor A."/>
            <person name="Grigoriev I.V."/>
            <person name="Nagy L.G."/>
            <person name="Martin F."/>
            <person name="Kauserud H."/>
        </authorList>
    </citation>
    <scope>NUCLEOTIDE SEQUENCE</scope>
    <source>
        <strain evidence="3">CBHHK188m</strain>
    </source>
</reference>
<evidence type="ECO:0000313" key="4">
    <source>
        <dbReference type="Proteomes" id="UP001215280"/>
    </source>
</evidence>
<evidence type="ECO:0000256" key="1">
    <source>
        <dbReference type="SAM" id="Phobius"/>
    </source>
</evidence>
<dbReference type="InterPro" id="IPR045340">
    <property type="entry name" value="DUF6533"/>
</dbReference>
<sequence>MRRWHITQSFEAVPFVIVVFDHLITLDDEINTIWRNPTVGLASKVAFVVNRYLTEAVIAYTVYSQCRRFIWVFGIACVVAGAISHFIVLLRVYSLWDRRAIVARMLTLAFTGSISAITVLGVFAAIQMQPELSFLEPLHICVLGSTPKVIVGLLGVLVGKSVLFVDVVIHLSVLAVVLRLFPPDTRHIQRHRSTSTHAI</sequence>